<reference evidence="1" key="2">
    <citation type="submission" date="2021-08" db="EMBL/GenBank/DDBJ databases">
        <authorList>
            <person name="Gostincar C."/>
            <person name="Sun X."/>
            <person name="Song Z."/>
            <person name="Gunde-Cimerman N."/>
        </authorList>
    </citation>
    <scope>NUCLEOTIDE SEQUENCE</scope>
    <source>
        <strain evidence="1">EXF-9298</strain>
    </source>
</reference>
<dbReference type="PANTHER" id="PTHR38846:SF1">
    <property type="entry name" value="C3H1-TYPE DOMAIN-CONTAINING PROTEIN"/>
    <property type="match status" value="1"/>
</dbReference>
<dbReference type="AlphaFoldDB" id="A0A9P8G1A4"/>
<reference evidence="1" key="1">
    <citation type="journal article" date="2021" name="J Fungi (Basel)">
        <title>Virulence traits and population genomics of the black yeast Aureobasidium melanogenum.</title>
        <authorList>
            <person name="Cernosa A."/>
            <person name="Sun X."/>
            <person name="Gostincar C."/>
            <person name="Fang C."/>
            <person name="Gunde-Cimerman N."/>
            <person name="Song Z."/>
        </authorList>
    </citation>
    <scope>NUCLEOTIDE SEQUENCE</scope>
    <source>
        <strain evidence="1">EXF-9298</strain>
    </source>
</reference>
<comment type="caution">
    <text evidence="1">The sequence shown here is derived from an EMBL/GenBank/DDBJ whole genome shotgun (WGS) entry which is preliminary data.</text>
</comment>
<dbReference type="EMBL" id="JAHFXS010000121">
    <property type="protein sequence ID" value="KAG9988856.1"/>
    <property type="molecule type" value="Genomic_DNA"/>
</dbReference>
<gene>
    <name evidence="1" type="ORF">KCU98_g2305</name>
</gene>
<evidence type="ECO:0000313" key="2">
    <source>
        <dbReference type="Proteomes" id="UP000729357"/>
    </source>
</evidence>
<feature type="non-terminal residue" evidence="1">
    <location>
        <position position="150"/>
    </location>
</feature>
<accession>A0A9P8G1A4</accession>
<organism evidence="1 2">
    <name type="scientific">Aureobasidium melanogenum</name>
    <name type="common">Aureobasidium pullulans var. melanogenum</name>
    <dbReference type="NCBI Taxonomy" id="46634"/>
    <lineage>
        <taxon>Eukaryota</taxon>
        <taxon>Fungi</taxon>
        <taxon>Dikarya</taxon>
        <taxon>Ascomycota</taxon>
        <taxon>Pezizomycotina</taxon>
        <taxon>Dothideomycetes</taxon>
        <taxon>Dothideomycetidae</taxon>
        <taxon>Dothideales</taxon>
        <taxon>Saccotheciaceae</taxon>
        <taxon>Aureobasidium</taxon>
    </lineage>
</organism>
<dbReference type="Proteomes" id="UP000729357">
    <property type="component" value="Unassembled WGS sequence"/>
</dbReference>
<keyword evidence="2" id="KW-1185">Reference proteome</keyword>
<protein>
    <submittedName>
        <fullName evidence="1">Uncharacterized protein</fullName>
    </submittedName>
</protein>
<sequence length="150" mass="18216">MSFIFTSYFDRFPDFDHRPRRSIRIEFNRLAKAQKWDFGETKRERASCYNEELEGHFHRLGITDQLERLKHLCDELEVRPRNNVAGCRKALRHTHVNLIDLMDARRDDNKKIEKFKTYKELKEYSHKTNKFYPLDEAKGETIEVLLRRLK</sequence>
<dbReference type="PANTHER" id="PTHR38846">
    <property type="entry name" value="C3H1-TYPE DOMAIN-CONTAINING PROTEIN"/>
    <property type="match status" value="1"/>
</dbReference>
<name>A0A9P8G1A4_AURME</name>
<evidence type="ECO:0000313" key="1">
    <source>
        <dbReference type="EMBL" id="KAG9988856.1"/>
    </source>
</evidence>
<proteinExistence type="predicted"/>